<organism evidence="2 3">
    <name type="scientific">Neolewinella xylanilytica</name>
    <dbReference type="NCBI Taxonomy" id="1514080"/>
    <lineage>
        <taxon>Bacteria</taxon>
        <taxon>Pseudomonadati</taxon>
        <taxon>Bacteroidota</taxon>
        <taxon>Saprospiria</taxon>
        <taxon>Saprospirales</taxon>
        <taxon>Lewinellaceae</taxon>
        <taxon>Neolewinella</taxon>
    </lineage>
</organism>
<keyword evidence="1" id="KW-0732">Signal</keyword>
<sequence>MVKLWLLPILLLASRLPAQTPMAAQEAEPVQSYENERRWEQIDDLEGRFRILTPGPLEHKEDTLVTAVGEQVFHTYFFKVPDLERAENLIYVLSYVDYPEGALNQDSTELVAELLSSTEESAAEALRGEVIYATDREVRGHPGRLWRIDYKDGEANARTLAFVIGRRYYELKTFSLAGRGLGDASDKFFRSFEYLPGSRSQP</sequence>
<name>A0A2S6I4L7_9BACT</name>
<dbReference type="Proteomes" id="UP000237662">
    <property type="component" value="Unassembled WGS sequence"/>
</dbReference>
<gene>
    <name evidence="2" type="ORF">CLV84_3017</name>
</gene>
<evidence type="ECO:0008006" key="4">
    <source>
        <dbReference type="Google" id="ProtNLM"/>
    </source>
</evidence>
<proteinExistence type="predicted"/>
<dbReference type="OrthoDB" id="1493790at2"/>
<evidence type="ECO:0000313" key="2">
    <source>
        <dbReference type="EMBL" id="PPK86100.1"/>
    </source>
</evidence>
<feature type="signal peptide" evidence="1">
    <location>
        <begin position="1"/>
        <end position="23"/>
    </location>
</feature>
<accession>A0A2S6I4L7</accession>
<keyword evidence="3" id="KW-1185">Reference proteome</keyword>
<dbReference type="AlphaFoldDB" id="A0A2S6I4L7"/>
<comment type="caution">
    <text evidence="2">The sequence shown here is derived from an EMBL/GenBank/DDBJ whole genome shotgun (WGS) entry which is preliminary data.</text>
</comment>
<dbReference type="EMBL" id="PTJC01000006">
    <property type="protein sequence ID" value="PPK86100.1"/>
    <property type="molecule type" value="Genomic_DNA"/>
</dbReference>
<protein>
    <recommendedName>
        <fullName evidence="4">Outer membrane lipoprotein-sorting protein</fullName>
    </recommendedName>
</protein>
<feature type="chain" id="PRO_5015548290" description="Outer membrane lipoprotein-sorting protein" evidence="1">
    <location>
        <begin position="24"/>
        <end position="202"/>
    </location>
</feature>
<evidence type="ECO:0000313" key="3">
    <source>
        <dbReference type="Proteomes" id="UP000237662"/>
    </source>
</evidence>
<reference evidence="2 3" key="1">
    <citation type="submission" date="2018-02" db="EMBL/GenBank/DDBJ databases">
        <title>Genomic Encyclopedia of Archaeal and Bacterial Type Strains, Phase II (KMG-II): from individual species to whole genera.</title>
        <authorList>
            <person name="Goeker M."/>
        </authorList>
    </citation>
    <scope>NUCLEOTIDE SEQUENCE [LARGE SCALE GENOMIC DNA]</scope>
    <source>
        <strain evidence="2 3">DSM 29526</strain>
    </source>
</reference>
<evidence type="ECO:0000256" key="1">
    <source>
        <dbReference type="SAM" id="SignalP"/>
    </source>
</evidence>
<dbReference type="RefSeq" id="WP_104420566.1">
    <property type="nucleotide sequence ID" value="NZ_PTJC01000006.1"/>
</dbReference>